<reference evidence="2" key="2">
    <citation type="submission" date="2020-09" db="EMBL/GenBank/DDBJ databases">
        <authorList>
            <person name="Sun Q."/>
            <person name="Ohkuma M."/>
        </authorList>
    </citation>
    <scope>NUCLEOTIDE SEQUENCE</scope>
    <source>
        <strain evidence="2">JCM 4122</strain>
    </source>
</reference>
<comment type="caution">
    <text evidence="2">The sequence shown here is derived from an EMBL/GenBank/DDBJ whole genome shotgun (WGS) entry which is preliminary data.</text>
</comment>
<dbReference type="EMBL" id="BNBE01000001">
    <property type="protein sequence ID" value="GHF95058.1"/>
    <property type="molecule type" value="Genomic_DNA"/>
</dbReference>
<feature type="compositionally biased region" description="Basic and acidic residues" evidence="1">
    <location>
        <begin position="45"/>
        <end position="54"/>
    </location>
</feature>
<evidence type="ECO:0000313" key="3">
    <source>
        <dbReference type="Proteomes" id="UP000632849"/>
    </source>
</evidence>
<sequence>MEAFPSAAVSPHPATNPFQAPDFGEVETFLLDEDEHASGSGTRAARREAVQPLS</sequence>
<feature type="region of interest" description="Disordered" evidence="1">
    <location>
        <begin position="1"/>
        <end position="54"/>
    </location>
</feature>
<keyword evidence="3" id="KW-1185">Reference proteome</keyword>
<name>A0A919BLD4_STRFL</name>
<dbReference type="AlphaFoldDB" id="A0A919BLD4"/>
<organism evidence="2 3">
    <name type="scientific">Streptomyces filamentosus</name>
    <name type="common">Streptomyces roseosporus</name>
    <dbReference type="NCBI Taxonomy" id="67294"/>
    <lineage>
        <taxon>Bacteria</taxon>
        <taxon>Bacillati</taxon>
        <taxon>Actinomycetota</taxon>
        <taxon>Actinomycetes</taxon>
        <taxon>Kitasatosporales</taxon>
        <taxon>Streptomycetaceae</taxon>
        <taxon>Streptomyces</taxon>
    </lineage>
</organism>
<evidence type="ECO:0000256" key="1">
    <source>
        <dbReference type="SAM" id="MobiDB-lite"/>
    </source>
</evidence>
<reference evidence="2" key="1">
    <citation type="journal article" date="2014" name="Int. J. Syst. Evol. Microbiol.">
        <title>Complete genome sequence of Corynebacterium casei LMG S-19264T (=DSM 44701T), isolated from a smear-ripened cheese.</title>
        <authorList>
            <consortium name="US DOE Joint Genome Institute (JGI-PGF)"/>
            <person name="Walter F."/>
            <person name="Albersmeier A."/>
            <person name="Kalinowski J."/>
            <person name="Ruckert C."/>
        </authorList>
    </citation>
    <scope>NUCLEOTIDE SEQUENCE</scope>
    <source>
        <strain evidence="2">JCM 4122</strain>
    </source>
</reference>
<accession>A0A919BLD4</accession>
<dbReference type="Proteomes" id="UP000632849">
    <property type="component" value="Unassembled WGS sequence"/>
</dbReference>
<gene>
    <name evidence="2" type="ORF">GCM10017667_26520</name>
</gene>
<protein>
    <submittedName>
        <fullName evidence="2">Uncharacterized protein</fullName>
    </submittedName>
</protein>
<evidence type="ECO:0000313" key="2">
    <source>
        <dbReference type="EMBL" id="GHF95058.1"/>
    </source>
</evidence>
<proteinExistence type="predicted"/>